<reference evidence="2 3" key="1">
    <citation type="submission" date="2024-01" db="EMBL/GenBank/DDBJ databases">
        <title>The complete chloroplast genome sequence of Lithospermum erythrorhizon: insights into the phylogenetic relationship among Boraginaceae species and the maternal lineages of purple gromwells.</title>
        <authorList>
            <person name="Okada T."/>
            <person name="Watanabe K."/>
        </authorList>
    </citation>
    <scope>NUCLEOTIDE SEQUENCE [LARGE SCALE GENOMIC DNA]</scope>
</reference>
<accession>A0AAV3NRC3</accession>
<evidence type="ECO:0000313" key="3">
    <source>
        <dbReference type="Proteomes" id="UP001454036"/>
    </source>
</evidence>
<keyword evidence="3" id="KW-1185">Reference proteome</keyword>
<name>A0AAV3NRC3_LITER</name>
<evidence type="ECO:0000256" key="1">
    <source>
        <dbReference type="SAM" id="MobiDB-lite"/>
    </source>
</evidence>
<feature type="compositionally biased region" description="Polar residues" evidence="1">
    <location>
        <begin position="27"/>
        <end position="38"/>
    </location>
</feature>
<evidence type="ECO:0000313" key="2">
    <source>
        <dbReference type="EMBL" id="GAA0141909.1"/>
    </source>
</evidence>
<dbReference type="AlphaFoldDB" id="A0AAV3NRC3"/>
<proteinExistence type="predicted"/>
<gene>
    <name evidence="2" type="ORF">LIER_02943</name>
</gene>
<sequence length="128" mass="13910">MSQSSNSRSKGQGHNNHPKPGAPSPTIMRTTDNPSRCPTQPREVRLDLHHCRSELSEEDLTRFQSLYQIPSPGSPYTDSTPPGLIEVCKGFSMPCGFYTGLLVLKAAGLLPGVEANVTSLEVLRVTTM</sequence>
<dbReference type="EMBL" id="BAABME010000339">
    <property type="protein sequence ID" value="GAA0141909.1"/>
    <property type="molecule type" value="Genomic_DNA"/>
</dbReference>
<organism evidence="2 3">
    <name type="scientific">Lithospermum erythrorhizon</name>
    <name type="common">Purple gromwell</name>
    <name type="synonym">Lithospermum officinale var. erythrorhizon</name>
    <dbReference type="NCBI Taxonomy" id="34254"/>
    <lineage>
        <taxon>Eukaryota</taxon>
        <taxon>Viridiplantae</taxon>
        <taxon>Streptophyta</taxon>
        <taxon>Embryophyta</taxon>
        <taxon>Tracheophyta</taxon>
        <taxon>Spermatophyta</taxon>
        <taxon>Magnoliopsida</taxon>
        <taxon>eudicotyledons</taxon>
        <taxon>Gunneridae</taxon>
        <taxon>Pentapetalae</taxon>
        <taxon>asterids</taxon>
        <taxon>lamiids</taxon>
        <taxon>Boraginales</taxon>
        <taxon>Boraginaceae</taxon>
        <taxon>Boraginoideae</taxon>
        <taxon>Lithospermeae</taxon>
        <taxon>Lithospermum</taxon>
    </lineage>
</organism>
<dbReference type="Proteomes" id="UP001454036">
    <property type="component" value="Unassembled WGS sequence"/>
</dbReference>
<feature type="region of interest" description="Disordered" evidence="1">
    <location>
        <begin position="1"/>
        <end position="40"/>
    </location>
</feature>
<protein>
    <submittedName>
        <fullName evidence="2">Uncharacterized protein</fullName>
    </submittedName>
</protein>
<comment type="caution">
    <text evidence="2">The sequence shown here is derived from an EMBL/GenBank/DDBJ whole genome shotgun (WGS) entry which is preliminary data.</text>
</comment>
<feature type="compositionally biased region" description="Polar residues" evidence="1">
    <location>
        <begin position="1"/>
        <end position="15"/>
    </location>
</feature>